<proteinExistence type="predicted"/>
<dbReference type="EnsemblMetazoa" id="GPAI000482-RA">
    <property type="protein sequence ID" value="GPAI000482-PA"/>
    <property type="gene ID" value="GPAI000482"/>
</dbReference>
<dbReference type="VEuPathDB" id="VectorBase:GPAI000482"/>
<accession>A0A1A9Z0R8</accession>
<keyword evidence="2" id="KW-1185">Reference proteome</keyword>
<reference evidence="2" key="1">
    <citation type="submission" date="2014-03" db="EMBL/GenBank/DDBJ databases">
        <authorList>
            <person name="Aksoy S."/>
            <person name="Warren W."/>
            <person name="Wilson R.K."/>
        </authorList>
    </citation>
    <scope>NUCLEOTIDE SEQUENCE [LARGE SCALE GENOMIC DNA]</scope>
    <source>
        <strain evidence="2">IAEA</strain>
    </source>
</reference>
<dbReference type="Proteomes" id="UP000092445">
    <property type="component" value="Unassembled WGS sequence"/>
</dbReference>
<dbReference type="AlphaFoldDB" id="A0A1A9Z0R8"/>
<protein>
    <submittedName>
        <fullName evidence="1">Uncharacterized protein</fullName>
    </submittedName>
</protein>
<reference evidence="1" key="2">
    <citation type="submission" date="2020-05" db="UniProtKB">
        <authorList>
            <consortium name="EnsemblMetazoa"/>
        </authorList>
    </citation>
    <scope>IDENTIFICATION</scope>
    <source>
        <strain evidence="1">IAEA</strain>
    </source>
</reference>
<sequence length="133" mass="15706">MSLDDLSVLKFVYQLWIRLLATHAALKASSTKPRQVITYNFMKMNKKEKKTAKYWTHEMSPLCNVLVQDVTEWMKNHMHMQGKPEANEPFVYLHMVSHVSILAAHLAIEHFCHILLQVKFWIPHYPLYKKGNK</sequence>
<evidence type="ECO:0000313" key="1">
    <source>
        <dbReference type="EnsemblMetazoa" id="GPAI000482-PA"/>
    </source>
</evidence>
<name>A0A1A9Z0R8_GLOPL</name>
<organism evidence="1 2">
    <name type="scientific">Glossina pallidipes</name>
    <name type="common">Tsetse fly</name>
    <dbReference type="NCBI Taxonomy" id="7398"/>
    <lineage>
        <taxon>Eukaryota</taxon>
        <taxon>Metazoa</taxon>
        <taxon>Ecdysozoa</taxon>
        <taxon>Arthropoda</taxon>
        <taxon>Hexapoda</taxon>
        <taxon>Insecta</taxon>
        <taxon>Pterygota</taxon>
        <taxon>Neoptera</taxon>
        <taxon>Endopterygota</taxon>
        <taxon>Diptera</taxon>
        <taxon>Brachycera</taxon>
        <taxon>Muscomorpha</taxon>
        <taxon>Hippoboscoidea</taxon>
        <taxon>Glossinidae</taxon>
        <taxon>Glossina</taxon>
    </lineage>
</organism>
<evidence type="ECO:0000313" key="2">
    <source>
        <dbReference type="Proteomes" id="UP000092445"/>
    </source>
</evidence>